<name>A0A9N8ZMR9_9GLOM</name>
<sequence length="46" mass="5245">QLVSMPQRHLSYLWKDYRGLLLWVNSETPGKLFAEGLASVPKAKES</sequence>
<evidence type="ECO:0000313" key="1">
    <source>
        <dbReference type="EMBL" id="CAG8501134.1"/>
    </source>
</evidence>
<gene>
    <name evidence="1" type="ORF">ALEPTO_LOCUS3489</name>
</gene>
<accession>A0A9N8ZMR9</accession>
<dbReference type="Proteomes" id="UP000789508">
    <property type="component" value="Unassembled WGS sequence"/>
</dbReference>
<proteinExistence type="predicted"/>
<keyword evidence="2" id="KW-1185">Reference proteome</keyword>
<feature type="non-terminal residue" evidence="1">
    <location>
        <position position="1"/>
    </location>
</feature>
<dbReference type="EMBL" id="CAJVPS010000649">
    <property type="protein sequence ID" value="CAG8501134.1"/>
    <property type="molecule type" value="Genomic_DNA"/>
</dbReference>
<dbReference type="AlphaFoldDB" id="A0A9N8ZMR9"/>
<organism evidence="1 2">
    <name type="scientific">Ambispora leptoticha</name>
    <dbReference type="NCBI Taxonomy" id="144679"/>
    <lineage>
        <taxon>Eukaryota</taxon>
        <taxon>Fungi</taxon>
        <taxon>Fungi incertae sedis</taxon>
        <taxon>Mucoromycota</taxon>
        <taxon>Glomeromycotina</taxon>
        <taxon>Glomeromycetes</taxon>
        <taxon>Archaeosporales</taxon>
        <taxon>Ambisporaceae</taxon>
        <taxon>Ambispora</taxon>
    </lineage>
</organism>
<reference evidence="1" key="1">
    <citation type="submission" date="2021-06" db="EMBL/GenBank/DDBJ databases">
        <authorList>
            <person name="Kallberg Y."/>
            <person name="Tangrot J."/>
            <person name="Rosling A."/>
        </authorList>
    </citation>
    <scope>NUCLEOTIDE SEQUENCE</scope>
    <source>
        <strain evidence="1">FL130A</strain>
    </source>
</reference>
<comment type="caution">
    <text evidence="1">The sequence shown here is derived from an EMBL/GenBank/DDBJ whole genome shotgun (WGS) entry which is preliminary data.</text>
</comment>
<evidence type="ECO:0000313" key="2">
    <source>
        <dbReference type="Proteomes" id="UP000789508"/>
    </source>
</evidence>
<protein>
    <submittedName>
        <fullName evidence="1">6430_t:CDS:1</fullName>
    </submittedName>
</protein>